<dbReference type="Pfam" id="PF12833">
    <property type="entry name" value="HTH_18"/>
    <property type="match status" value="1"/>
</dbReference>
<dbReference type="Gene3D" id="1.10.10.60">
    <property type="entry name" value="Homeodomain-like"/>
    <property type="match status" value="2"/>
</dbReference>
<evidence type="ECO:0000313" key="6">
    <source>
        <dbReference type="Proteomes" id="UP000224317"/>
    </source>
</evidence>
<dbReference type="InterPro" id="IPR037923">
    <property type="entry name" value="HTH-like"/>
</dbReference>
<evidence type="ECO:0000259" key="4">
    <source>
        <dbReference type="PROSITE" id="PS01124"/>
    </source>
</evidence>
<dbReference type="GO" id="GO:0003700">
    <property type="term" value="F:DNA-binding transcription factor activity"/>
    <property type="evidence" value="ECO:0007669"/>
    <property type="project" value="InterPro"/>
</dbReference>
<dbReference type="EMBL" id="PDYH01000010">
    <property type="protein sequence ID" value="PHU41044.1"/>
    <property type="molecule type" value="Genomic_DNA"/>
</dbReference>
<dbReference type="Pfam" id="PF02311">
    <property type="entry name" value="AraC_binding"/>
    <property type="match status" value="1"/>
</dbReference>
<evidence type="ECO:0000256" key="2">
    <source>
        <dbReference type="ARBA" id="ARBA00023125"/>
    </source>
</evidence>
<keyword evidence="2" id="KW-0238">DNA-binding</keyword>
<dbReference type="PANTHER" id="PTHR43280:SF2">
    <property type="entry name" value="HTH-TYPE TRANSCRIPTIONAL REGULATOR EXSA"/>
    <property type="match status" value="1"/>
</dbReference>
<name>A0A2G3ECS6_9FIRM</name>
<feature type="domain" description="HTH araC/xylS-type" evidence="4">
    <location>
        <begin position="177"/>
        <end position="275"/>
    </location>
</feature>
<proteinExistence type="predicted"/>
<dbReference type="PANTHER" id="PTHR43280">
    <property type="entry name" value="ARAC-FAMILY TRANSCRIPTIONAL REGULATOR"/>
    <property type="match status" value="1"/>
</dbReference>
<dbReference type="InterPro" id="IPR003313">
    <property type="entry name" value="AraC-bd"/>
</dbReference>
<dbReference type="GO" id="GO:0043565">
    <property type="term" value="F:sequence-specific DNA binding"/>
    <property type="evidence" value="ECO:0007669"/>
    <property type="project" value="InterPro"/>
</dbReference>
<accession>A0A2G3ECS6</accession>
<comment type="caution">
    <text evidence="5">The sequence shown here is derived from an EMBL/GenBank/DDBJ whole genome shotgun (WGS) entry which is preliminary data.</text>
</comment>
<dbReference type="RefSeq" id="WP_099412840.1">
    <property type="nucleotide sequence ID" value="NZ_PDYH01000010.1"/>
</dbReference>
<keyword evidence="1" id="KW-0805">Transcription regulation</keyword>
<dbReference type="PROSITE" id="PS01124">
    <property type="entry name" value="HTH_ARAC_FAMILY_2"/>
    <property type="match status" value="1"/>
</dbReference>
<protein>
    <submittedName>
        <fullName evidence="5">AraC family transcriptional regulator</fullName>
    </submittedName>
</protein>
<evidence type="ECO:0000313" key="5">
    <source>
        <dbReference type="EMBL" id="PHU41044.1"/>
    </source>
</evidence>
<sequence length="314" mass="36351">MGQKHEFEIITEKNIDYKAFINVLKYRAPHIHSEYELGLVLYGEATLKIDKFSHSLKAGDIFIINPFHVHELSSEMNVPMLFIQVNPSFFYNAIPMLRNIDFTGNNVLPASDDSNYSSLKELLIAFSRAFFQKKDFYELDCAGYLNLIFSKILSLLPYAHTSDYDAINLKGKIGRIKRISEYIENNYQEKITLSTLSEMEHVTETHLSHFFTANFHMSFQEYLMKLRCEKARSLLLTTDLTLIDISISCGFSDPKYLNKAFRKMYNCLPREYRISFDNQKLVVQQSSMLSTQNILSNPTSLLLLDKYVISSSDI</sequence>
<dbReference type="SMART" id="SM00342">
    <property type="entry name" value="HTH_ARAC"/>
    <property type="match status" value="1"/>
</dbReference>
<dbReference type="InterPro" id="IPR009057">
    <property type="entry name" value="Homeodomain-like_sf"/>
</dbReference>
<evidence type="ECO:0000256" key="3">
    <source>
        <dbReference type="ARBA" id="ARBA00023163"/>
    </source>
</evidence>
<dbReference type="SUPFAM" id="SSF46689">
    <property type="entry name" value="Homeodomain-like"/>
    <property type="match status" value="2"/>
</dbReference>
<gene>
    <name evidence="5" type="ORF">CSX00_03610</name>
</gene>
<dbReference type="AlphaFoldDB" id="A0A2G3ECS6"/>
<keyword evidence="6" id="KW-1185">Reference proteome</keyword>
<dbReference type="Gene3D" id="2.60.120.10">
    <property type="entry name" value="Jelly Rolls"/>
    <property type="match status" value="1"/>
</dbReference>
<dbReference type="SUPFAM" id="SSF51215">
    <property type="entry name" value="Regulatory protein AraC"/>
    <property type="match status" value="1"/>
</dbReference>
<organism evidence="5 6">
    <name type="scientific">Pseudobutyrivibrio ruminis</name>
    <dbReference type="NCBI Taxonomy" id="46206"/>
    <lineage>
        <taxon>Bacteria</taxon>
        <taxon>Bacillati</taxon>
        <taxon>Bacillota</taxon>
        <taxon>Clostridia</taxon>
        <taxon>Lachnospirales</taxon>
        <taxon>Lachnospiraceae</taxon>
        <taxon>Pseudobutyrivibrio</taxon>
    </lineage>
</organism>
<dbReference type="Proteomes" id="UP000224317">
    <property type="component" value="Unassembled WGS sequence"/>
</dbReference>
<dbReference type="InterPro" id="IPR018060">
    <property type="entry name" value="HTH_AraC"/>
</dbReference>
<reference evidence="5" key="1">
    <citation type="submission" date="2017-10" db="EMBL/GenBank/DDBJ databases">
        <title>Resolving the taxonomy of Roseburia spp., Eubacterium rectale and Agathobacter spp. through phylogenomic analysis.</title>
        <authorList>
            <person name="Sheridan P.O."/>
            <person name="Walker A.W."/>
            <person name="Duncan S.H."/>
            <person name="Scott K.P."/>
            <person name="Toole P.W.O."/>
            <person name="Luis P."/>
            <person name="Flint H.J."/>
        </authorList>
    </citation>
    <scope>NUCLEOTIDE SEQUENCE [LARGE SCALE GENOMIC DNA]</scope>
    <source>
        <strain evidence="5">JK10</strain>
    </source>
</reference>
<keyword evidence="3" id="KW-0804">Transcription</keyword>
<dbReference type="InterPro" id="IPR014710">
    <property type="entry name" value="RmlC-like_jellyroll"/>
</dbReference>
<evidence type="ECO:0000256" key="1">
    <source>
        <dbReference type="ARBA" id="ARBA00023015"/>
    </source>
</evidence>